<feature type="domain" description="Cyclic nucleotide-binding" evidence="12">
    <location>
        <begin position="67"/>
        <end position="102"/>
    </location>
</feature>
<evidence type="ECO:0000256" key="11">
    <source>
        <dbReference type="SAM" id="Phobius"/>
    </source>
</evidence>
<dbReference type="InterPro" id="IPR017871">
    <property type="entry name" value="ABC_transporter-like_CS"/>
</dbReference>
<dbReference type="SUPFAM" id="SSF90123">
    <property type="entry name" value="ABC transporter transmembrane region"/>
    <property type="match status" value="1"/>
</dbReference>
<feature type="transmembrane region" description="Helical" evidence="11">
    <location>
        <begin position="461"/>
        <end position="482"/>
    </location>
</feature>
<evidence type="ECO:0000256" key="8">
    <source>
        <dbReference type="ARBA" id="ARBA00022840"/>
    </source>
</evidence>
<keyword evidence="6" id="KW-0378">Hydrolase</keyword>
<gene>
    <name evidence="16" type="ORF">FRE64_05025</name>
</gene>
<evidence type="ECO:0000256" key="1">
    <source>
        <dbReference type="ARBA" id="ARBA00004651"/>
    </source>
</evidence>
<dbReference type="Proteomes" id="UP000318453">
    <property type="component" value="Chromosome"/>
</dbReference>
<dbReference type="PROSITE" id="PS50042">
    <property type="entry name" value="CNMP_BINDING_3"/>
    <property type="match status" value="1"/>
</dbReference>
<evidence type="ECO:0000259" key="15">
    <source>
        <dbReference type="PROSITE" id="PS50990"/>
    </source>
</evidence>
<dbReference type="Gene3D" id="3.90.70.10">
    <property type="entry name" value="Cysteine proteinases"/>
    <property type="match status" value="1"/>
</dbReference>
<keyword evidence="10 11" id="KW-0472">Membrane</keyword>
<dbReference type="CDD" id="cd02418">
    <property type="entry name" value="Peptidase_C39B"/>
    <property type="match status" value="1"/>
</dbReference>
<keyword evidence="8 16" id="KW-0067">ATP-binding</keyword>
<dbReference type="PROSITE" id="PS50929">
    <property type="entry name" value="ABC_TM1F"/>
    <property type="match status" value="1"/>
</dbReference>
<protein>
    <submittedName>
        <fullName evidence="16">ATP-binding cassette domain-containing protein</fullName>
    </submittedName>
</protein>
<reference evidence="16" key="1">
    <citation type="submission" date="2019-08" db="EMBL/GenBank/DDBJ databases">
        <title>Carotenoids and Carotenoid Binding Proteins in the Halophilic Cyanobacterium Euhalothece sp. ZM00.</title>
        <authorList>
            <person name="Cho S.M."/>
            <person name="Song J.Y."/>
            <person name="Park Y.-I."/>
        </authorList>
    </citation>
    <scope>NUCLEOTIDE SEQUENCE [LARGE SCALE GENOMIC DNA]</scope>
    <source>
        <strain evidence="16">Z-M001</strain>
    </source>
</reference>
<keyword evidence="7" id="KW-0645">Protease</keyword>
<feature type="transmembrane region" description="Helical" evidence="11">
    <location>
        <begin position="577"/>
        <end position="596"/>
    </location>
</feature>
<dbReference type="KEGG" id="enn:FRE64_05025"/>
<keyword evidence="17" id="KW-1185">Reference proteome</keyword>
<dbReference type="GO" id="GO:0015421">
    <property type="term" value="F:ABC-type oligopeptide transporter activity"/>
    <property type="evidence" value="ECO:0007669"/>
    <property type="project" value="TreeGrafter"/>
</dbReference>
<dbReference type="Gene3D" id="3.40.50.300">
    <property type="entry name" value="P-loop containing nucleotide triphosphate hydrolases"/>
    <property type="match status" value="1"/>
</dbReference>
<evidence type="ECO:0000259" key="14">
    <source>
        <dbReference type="PROSITE" id="PS50929"/>
    </source>
</evidence>
<keyword evidence="4 11" id="KW-0812">Transmembrane</keyword>
<evidence type="ECO:0000259" key="12">
    <source>
        <dbReference type="PROSITE" id="PS50042"/>
    </source>
</evidence>
<dbReference type="InterPro" id="IPR014710">
    <property type="entry name" value="RmlC-like_jellyroll"/>
</dbReference>
<keyword evidence="7" id="KW-0788">Thiol protease</keyword>
<evidence type="ECO:0000256" key="5">
    <source>
        <dbReference type="ARBA" id="ARBA00022741"/>
    </source>
</evidence>
<keyword evidence="9 11" id="KW-1133">Transmembrane helix</keyword>
<dbReference type="SMART" id="SM00382">
    <property type="entry name" value="AAA"/>
    <property type="match status" value="1"/>
</dbReference>
<evidence type="ECO:0000256" key="4">
    <source>
        <dbReference type="ARBA" id="ARBA00022692"/>
    </source>
</evidence>
<keyword evidence="2" id="KW-0813">Transport</keyword>
<dbReference type="Pfam" id="PF00005">
    <property type="entry name" value="ABC_tran"/>
    <property type="match status" value="1"/>
</dbReference>
<proteinExistence type="predicted"/>
<evidence type="ECO:0000256" key="2">
    <source>
        <dbReference type="ARBA" id="ARBA00022448"/>
    </source>
</evidence>
<dbReference type="OrthoDB" id="9762778at2"/>
<dbReference type="CDD" id="cd00038">
    <property type="entry name" value="CAP_ED"/>
    <property type="match status" value="1"/>
</dbReference>
<dbReference type="InterPro" id="IPR036640">
    <property type="entry name" value="ABC1_TM_sf"/>
</dbReference>
<evidence type="ECO:0000259" key="13">
    <source>
        <dbReference type="PROSITE" id="PS50893"/>
    </source>
</evidence>
<organism evidence="16 17">
    <name type="scientific">Euhalothece natronophila Z-M001</name>
    <dbReference type="NCBI Taxonomy" id="522448"/>
    <lineage>
        <taxon>Bacteria</taxon>
        <taxon>Bacillati</taxon>
        <taxon>Cyanobacteriota</taxon>
        <taxon>Cyanophyceae</taxon>
        <taxon>Oscillatoriophycideae</taxon>
        <taxon>Chroococcales</taxon>
        <taxon>Halothecacae</taxon>
        <taxon>Halothece cluster</taxon>
        <taxon>Euhalothece</taxon>
    </lineage>
</organism>
<sequence length="1017" mass="115969">MKAKSKSIPTLPEDRLYQLMSQKNFFGQSSRVTEEEQQTLNQFCQAFEILSFSFGELIYEFWPNQPTNFYFVCEGRVRLLGFDAEKERFVSIQVLEEGECFGGDSQLFEHSLPYQVFPCQNSSTVKVARIDSNQQKTWFQQQPQLQTPWRDATQSRQHLIFLKTFTELRAVPTHRLEKLLPYIQEKQIPPETLLEEATPSEMGRFWLRYGKIEPCSISAWGYPEDVPSTAKAQTSLLIYYLPKKQYLALRPDWCPNSNNSLSVPLNNNHRALPSAQPTSFTVPEVSPNTEVEFPQPKRRGHLRRYPFVEQQSSSDCGIACLVMISRYWQKRLSINFVRRLGNVGRSGTSLSTLAKIAETLGYIAKPVRASLNALQTATEKSPWIAHWQGDHYIVVYRIRGQKVLIADPARGKYTLSRQEFLARWTGYALLLEPTEHLQKLPEEKASLGKFFKLLLSHQGTALQIIIASLLIQIFGVVTPLFTQIILDRVVVNSSLMMLHVFALGILCFGIAEVILSGTRNYLLSYLSNLLDLTMVTGFIRHTLKLPLNFFESRHVGDIITRVHENQKIEAFLIKNGMVAWLDILMSVVYLGLMLYYNWRLTLLVIAIIPPIILLTIVATPWLRKVSRQVFNHSAEQNSALVEMMTGVETLKMTASEQDLRWRWEDYLTEFLNVRFKRQKLAVNLEVASRFINIVGTTGLLWYGANLVIQGQLSIGQLVAFNMLVGRVVNPILTLANIWDEWQEVLIAVERLNDIFTTRPEETSQQRGLPLPELKGEIRFEKVTFRYDADAERNTLEGITFEAHPGETIAIVGRSGSGKTTLIKLLLGLYYPNSGQIWIDDHDLSHISLPSLRSQLGVVSQECFLFSGTIFENITLFRPEFSSEDVIEAAKLAEAHSFIQAMPLGYQTKVGERGANLSGGQRQRIAIARALLTKPKVLILDEATSSLDTESEQRFQENLKRISHDRTTFIIAHRLSTVRDANCILVLDQGLLVEKGTHQELIANKKIYYSLTQRQLEL</sequence>
<dbReference type="InterPro" id="IPR000595">
    <property type="entry name" value="cNMP-bd_dom"/>
</dbReference>
<dbReference type="Pfam" id="PF00664">
    <property type="entry name" value="ABC_membrane"/>
    <property type="match status" value="1"/>
</dbReference>
<dbReference type="EMBL" id="CP042326">
    <property type="protein sequence ID" value="QDZ39345.1"/>
    <property type="molecule type" value="Genomic_DNA"/>
</dbReference>
<feature type="transmembrane region" description="Helical" evidence="11">
    <location>
        <begin position="494"/>
        <end position="515"/>
    </location>
</feature>
<dbReference type="GO" id="GO:0005886">
    <property type="term" value="C:plasma membrane"/>
    <property type="evidence" value="ECO:0007669"/>
    <property type="project" value="UniProtKB-SubCell"/>
</dbReference>
<evidence type="ECO:0000256" key="9">
    <source>
        <dbReference type="ARBA" id="ARBA00022989"/>
    </source>
</evidence>
<dbReference type="PROSITE" id="PS50990">
    <property type="entry name" value="PEPTIDASE_C39"/>
    <property type="match status" value="1"/>
</dbReference>
<dbReference type="InterPro" id="IPR027417">
    <property type="entry name" value="P-loop_NTPase"/>
</dbReference>
<dbReference type="InterPro" id="IPR039421">
    <property type="entry name" value="Type_1_exporter"/>
</dbReference>
<evidence type="ECO:0000256" key="7">
    <source>
        <dbReference type="ARBA" id="ARBA00022807"/>
    </source>
</evidence>
<keyword evidence="5" id="KW-0547">Nucleotide-binding</keyword>
<dbReference type="InterPro" id="IPR003593">
    <property type="entry name" value="AAA+_ATPase"/>
</dbReference>
<dbReference type="PANTHER" id="PTHR43394">
    <property type="entry name" value="ATP-DEPENDENT PERMEASE MDL1, MITOCHONDRIAL"/>
    <property type="match status" value="1"/>
</dbReference>
<dbReference type="InterPro" id="IPR018490">
    <property type="entry name" value="cNMP-bd_dom_sf"/>
</dbReference>
<dbReference type="SUPFAM" id="SSF51206">
    <property type="entry name" value="cAMP-binding domain-like"/>
    <property type="match status" value="1"/>
</dbReference>
<evidence type="ECO:0000313" key="16">
    <source>
        <dbReference type="EMBL" id="QDZ39345.1"/>
    </source>
</evidence>
<dbReference type="Gene3D" id="2.60.120.10">
    <property type="entry name" value="Jelly Rolls"/>
    <property type="match status" value="1"/>
</dbReference>
<dbReference type="InterPro" id="IPR005074">
    <property type="entry name" value="Peptidase_C39"/>
</dbReference>
<dbReference type="SUPFAM" id="SSF52540">
    <property type="entry name" value="P-loop containing nucleoside triphosphate hydrolases"/>
    <property type="match status" value="1"/>
</dbReference>
<dbReference type="Pfam" id="PF03412">
    <property type="entry name" value="Peptidase_C39"/>
    <property type="match status" value="1"/>
</dbReference>
<dbReference type="PANTHER" id="PTHR43394:SF1">
    <property type="entry name" value="ATP-BINDING CASSETTE SUB-FAMILY B MEMBER 10, MITOCHONDRIAL"/>
    <property type="match status" value="1"/>
</dbReference>
<dbReference type="FunFam" id="3.40.50.300:FF:000299">
    <property type="entry name" value="ABC transporter ATP-binding protein/permease"/>
    <property type="match status" value="1"/>
</dbReference>
<feature type="domain" description="Peptidase C39" evidence="15">
    <location>
        <begin position="310"/>
        <end position="431"/>
    </location>
</feature>
<dbReference type="AlphaFoldDB" id="A0A5B8NM38"/>
<dbReference type="PROSITE" id="PS00211">
    <property type="entry name" value="ABC_TRANSPORTER_1"/>
    <property type="match status" value="1"/>
</dbReference>
<keyword evidence="3" id="KW-1003">Cell membrane</keyword>
<feature type="domain" description="ABC transporter" evidence="13">
    <location>
        <begin position="777"/>
        <end position="1013"/>
    </location>
</feature>
<evidence type="ECO:0000256" key="6">
    <source>
        <dbReference type="ARBA" id="ARBA00022801"/>
    </source>
</evidence>
<feature type="transmembrane region" description="Helical" evidence="11">
    <location>
        <begin position="602"/>
        <end position="622"/>
    </location>
</feature>
<feature type="domain" description="ABC transmembrane type-1" evidence="14">
    <location>
        <begin position="464"/>
        <end position="743"/>
    </location>
</feature>
<dbReference type="GO" id="GO:0016887">
    <property type="term" value="F:ATP hydrolysis activity"/>
    <property type="evidence" value="ECO:0007669"/>
    <property type="project" value="InterPro"/>
</dbReference>
<dbReference type="CDD" id="cd18568">
    <property type="entry name" value="ABC_6TM_HetC_like"/>
    <property type="match status" value="1"/>
</dbReference>
<comment type="subcellular location">
    <subcellularLocation>
        <location evidence="1">Cell membrane</location>
        <topology evidence="1">Multi-pass membrane protein</topology>
    </subcellularLocation>
</comment>
<dbReference type="InterPro" id="IPR011527">
    <property type="entry name" value="ABC1_TM_dom"/>
</dbReference>
<dbReference type="InterPro" id="IPR003439">
    <property type="entry name" value="ABC_transporter-like_ATP-bd"/>
</dbReference>
<evidence type="ECO:0000313" key="17">
    <source>
        <dbReference type="Proteomes" id="UP000318453"/>
    </source>
</evidence>
<evidence type="ECO:0000256" key="10">
    <source>
        <dbReference type="ARBA" id="ARBA00023136"/>
    </source>
</evidence>
<dbReference type="GO" id="GO:0008234">
    <property type="term" value="F:cysteine-type peptidase activity"/>
    <property type="evidence" value="ECO:0007669"/>
    <property type="project" value="UniProtKB-KW"/>
</dbReference>
<dbReference type="PROSITE" id="PS50893">
    <property type="entry name" value="ABC_TRANSPORTER_2"/>
    <property type="match status" value="1"/>
</dbReference>
<accession>A0A5B8NM38</accession>
<name>A0A5B8NM38_9CHRO</name>
<dbReference type="GO" id="GO:0006508">
    <property type="term" value="P:proteolysis"/>
    <property type="evidence" value="ECO:0007669"/>
    <property type="project" value="InterPro"/>
</dbReference>
<dbReference type="GO" id="GO:0005524">
    <property type="term" value="F:ATP binding"/>
    <property type="evidence" value="ECO:0007669"/>
    <property type="project" value="UniProtKB-KW"/>
</dbReference>
<evidence type="ECO:0000256" key="3">
    <source>
        <dbReference type="ARBA" id="ARBA00022475"/>
    </source>
</evidence>
<dbReference type="Gene3D" id="1.20.1560.10">
    <property type="entry name" value="ABC transporter type 1, transmembrane domain"/>
    <property type="match status" value="1"/>
</dbReference>